<evidence type="ECO:0000313" key="9">
    <source>
        <dbReference type="Proteomes" id="UP001213681"/>
    </source>
</evidence>
<feature type="transmembrane region" description="Helical" evidence="7">
    <location>
        <begin position="226"/>
        <end position="244"/>
    </location>
</feature>
<dbReference type="AlphaFoldDB" id="A0AAD6G2G9"/>
<keyword evidence="5 7" id="KW-0472">Membrane</keyword>
<name>A0AAD6G2G9_9EURO</name>
<feature type="transmembrane region" description="Helical" evidence="7">
    <location>
        <begin position="75"/>
        <end position="103"/>
    </location>
</feature>
<dbReference type="GeneID" id="81599664"/>
<sequence length="551" mass="62566">MLPYVDALFSYSAQLTGASVDELKLIGSFLLSYPLAALLKRIPDAQPWKKNAFIIGVSLFYLVGLFDLWDGLRTLLYSAAGTYAIAYYVDGSLMPWIGFIFLMGHMSINHIYRQILDDAQAVDITGAQMVLVMKLHSFCWNIHDGRLPQEQLSDAQKYSAITEFPSIFNYLGYVLFFPSLFAGPSFEYVDYRRWLDTTLFDVPPGTDPAKEEAQDPRSGTPAAKKAAIGLFWIFAFLKLGGWFTTEFALSDEFLKFSFPSRVFALYMLAFTTRLKYYGVWSLTEGACILSGMGYNGFDAKSGRVFWNRLENIDPYSLETAQNSYGYLGSWNKNTNHWLRSYVYLRVTPKGKKPGFRASMATFATSALWHGFYPGYYLTFILGSFVQTVAKNFRRYVRPFFLTPDGTKPTPYKRYYDIASWLATQLTLGFAVLPFILLGFADSMTVWSRVYFYGIIGTASSLLAFASFSPVKAYLVGQLKRRNRPHIPRTMSQETLRPPTLGLPNDPERDFDEAVAEIRSEIESRRRRGSVVTMPTGEELKIAVEQKIGRKL</sequence>
<keyword evidence="3 7" id="KW-0812">Transmembrane</keyword>
<gene>
    <name evidence="8" type="ORF">N7458_006039</name>
</gene>
<comment type="caution">
    <text evidence="8">The sequence shown here is derived from an EMBL/GenBank/DDBJ whole genome shotgun (WGS) entry which is preliminary data.</text>
</comment>
<feature type="transmembrane region" description="Helical" evidence="7">
    <location>
        <begin position="51"/>
        <end position="69"/>
    </location>
</feature>
<evidence type="ECO:0000313" key="8">
    <source>
        <dbReference type="EMBL" id="KAJ5449590.1"/>
    </source>
</evidence>
<evidence type="ECO:0000256" key="2">
    <source>
        <dbReference type="ARBA" id="ARBA00022679"/>
    </source>
</evidence>
<dbReference type="Proteomes" id="UP001213681">
    <property type="component" value="Unassembled WGS sequence"/>
</dbReference>
<feature type="transmembrane region" description="Helical" evidence="7">
    <location>
        <begin position="23"/>
        <end position="39"/>
    </location>
</feature>
<dbReference type="GO" id="GO:0046474">
    <property type="term" value="P:glycerophospholipid biosynthetic process"/>
    <property type="evidence" value="ECO:0007669"/>
    <property type="project" value="TreeGrafter"/>
</dbReference>
<dbReference type="GO" id="GO:0003841">
    <property type="term" value="F:1-acylglycerol-3-phosphate O-acyltransferase activity"/>
    <property type="evidence" value="ECO:0007669"/>
    <property type="project" value="TreeGrafter"/>
</dbReference>
<evidence type="ECO:0000256" key="5">
    <source>
        <dbReference type="ARBA" id="ARBA00023136"/>
    </source>
</evidence>
<dbReference type="GO" id="GO:0005783">
    <property type="term" value="C:endoplasmic reticulum"/>
    <property type="evidence" value="ECO:0007669"/>
    <property type="project" value="TreeGrafter"/>
</dbReference>
<evidence type="ECO:0000256" key="4">
    <source>
        <dbReference type="ARBA" id="ARBA00022989"/>
    </source>
</evidence>
<accession>A0AAD6G2G9</accession>
<comment type="subcellular location">
    <subcellularLocation>
        <location evidence="1">Membrane</location>
        <topology evidence="1">Multi-pass membrane protein</topology>
    </subcellularLocation>
</comment>
<keyword evidence="6 8" id="KW-0012">Acyltransferase</keyword>
<organism evidence="8 9">
    <name type="scientific">Penicillium daleae</name>
    <dbReference type="NCBI Taxonomy" id="63821"/>
    <lineage>
        <taxon>Eukaryota</taxon>
        <taxon>Fungi</taxon>
        <taxon>Dikarya</taxon>
        <taxon>Ascomycota</taxon>
        <taxon>Pezizomycotina</taxon>
        <taxon>Eurotiomycetes</taxon>
        <taxon>Eurotiomycetidae</taxon>
        <taxon>Eurotiales</taxon>
        <taxon>Aspergillaceae</taxon>
        <taxon>Penicillium</taxon>
    </lineage>
</organism>
<keyword evidence="2" id="KW-0808">Transferase</keyword>
<dbReference type="RefSeq" id="XP_056765125.1">
    <property type="nucleotide sequence ID" value="XM_056909421.1"/>
</dbReference>
<keyword evidence="9" id="KW-1185">Reference proteome</keyword>
<reference evidence="8" key="2">
    <citation type="journal article" date="2023" name="IMA Fungus">
        <title>Comparative genomic study of the Penicillium genus elucidates a diverse pangenome and 15 lateral gene transfer events.</title>
        <authorList>
            <person name="Petersen C."/>
            <person name="Sorensen T."/>
            <person name="Nielsen M.R."/>
            <person name="Sondergaard T.E."/>
            <person name="Sorensen J.L."/>
            <person name="Fitzpatrick D.A."/>
            <person name="Frisvad J.C."/>
            <person name="Nielsen K.L."/>
        </authorList>
    </citation>
    <scope>NUCLEOTIDE SEQUENCE</scope>
    <source>
        <strain evidence="8">IBT 16125</strain>
    </source>
</reference>
<protein>
    <submittedName>
        <fullName evidence="8">Lysophospholipid acyltransferase</fullName>
    </submittedName>
</protein>
<dbReference type="Pfam" id="PF03062">
    <property type="entry name" value="MBOAT"/>
    <property type="match status" value="1"/>
</dbReference>
<reference evidence="8" key="1">
    <citation type="submission" date="2022-12" db="EMBL/GenBank/DDBJ databases">
        <authorList>
            <person name="Petersen C."/>
        </authorList>
    </citation>
    <scope>NUCLEOTIDE SEQUENCE</scope>
    <source>
        <strain evidence="8">IBT 16125</strain>
    </source>
</reference>
<dbReference type="InterPro" id="IPR049941">
    <property type="entry name" value="LPLAT_7/PORCN-like"/>
</dbReference>
<dbReference type="EMBL" id="JAPVEA010000006">
    <property type="protein sequence ID" value="KAJ5449590.1"/>
    <property type="molecule type" value="Genomic_DNA"/>
</dbReference>
<dbReference type="GO" id="GO:0030258">
    <property type="term" value="P:lipid modification"/>
    <property type="evidence" value="ECO:0007669"/>
    <property type="project" value="TreeGrafter"/>
</dbReference>
<dbReference type="GO" id="GO:0047184">
    <property type="term" value="F:1-acylglycerophosphocholine O-acyltransferase activity"/>
    <property type="evidence" value="ECO:0007669"/>
    <property type="project" value="TreeGrafter"/>
</dbReference>
<dbReference type="GO" id="GO:0016020">
    <property type="term" value="C:membrane"/>
    <property type="evidence" value="ECO:0007669"/>
    <property type="project" value="UniProtKB-SubCell"/>
</dbReference>
<feature type="transmembrane region" description="Helical" evidence="7">
    <location>
        <begin position="449"/>
        <end position="474"/>
    </location>
</feature>
<feature type="transmembrane region" description="Helical" evidence="7">
    <location>
        <begin position="417"/>
        <end position="437"/>
    </location>
</feature>
<dbReference type="PANTHER" id="PTHR13906">
    <property type="entry name" value="PORCUPINE"/>
    <property type="match status" value="1"/>
</dbReference>
<evidence type="ECO:0000256" key="6">
    <source>
        <dbReference type="ARBA" id="ARBA00023315"/>
    </source>
</evidence>
<evidence type="ECO:0000256" key="7">
    <source>
        <dbReference type="SAM" id="Phobius"/>
    </source>
</evidence>
<proteinExistence type="predicted"/>
<evidence type="ECO:0000256" key="1">
    <source>
        <dbReference type="ARBA" id="ARBA00004141"/>
    </source>
</evidence>
<dbReference type="PANTHER" id="PTHR13906:SF4">
    <property type="entry name" value="LYSOPHOSPHOLIPID ACYLTRANSFERASE 6"/>
    <property type="match status" value="1"/>
</dbReference>
<dbReference type="InterPro" id="IPR004299">
    <property type="entry name" value="MBOAT_fam"/>
</dbReference>
<evidence type="ECO:0000256" key="3">
    <source>
        <dbReference type="ARBA" id="ARBA00022692"/>
    </source>
</evidence>
<keyword evidence="4 7" id="KW-1133">Transmembrane helix</keyword>